<keyword evidence="1" id="KW-0812">Transmembrane</keyword>
<dbReference type="GO" id="GO:0016989">
    <property type="term" value="F:sigma factor antagonist activity"/>
    <property type="evidence" value="ECO:0007669"/>
    <property type="project" value="TreeGrafter"/>
</dbReference>
<feature type="domain" description="FecR protein" evidence="2">
    <location>
        <begin position="100"/>
        <end position="190"/>
    </location>
</feature>
<evidence type="ECO:0000313" key="5">
    <source>
        <dbReference type="Proteomes" id="UP000077752"/>
    </source>
</evidence>
<accession>A0A177SR08</accession>
<sequence length="307" mass="33754">MKQVLAQAVEWYVRLHDSAASEATRTEWRAWLVADPSHAKAWARIEKLHQRFSLAPSDFAATTIEQARQQRRAAVKTLALLLGVGVVGWASYGLSALGNDYSTSVGQRKKITLSDGSLLVLDTDTRVDVQFDSQKRLIVLRQGALLVETAKDARALRVQTAEGRIQALGTRFTVRQDDGITRVAVEAHAVEVRPLSAIGQALRVEAGQAVSFTATGIGPLRMAAEQASAWTRGMLVALDWRLDELLAELSRYRPGLLSCSPEIAGLRLTGTFLLDDSEGVLANLEDSLPVQVRRLTRYWVRVESRAV</sequence>
<dbReference type="PANTHER" id="PTHR30273">
    <property type="entry name" value="PERIPLASMIC SIGNAL SENSOR AND SIGMA FACTOR ACTIVATOR FECR-RELATED"/>
    <property type="match status" value="1"/>
</dbReference>
<dbReference type="Gene3D" id="2.60.120.1440">
    <property type="match status" value="1"/>
</dbReference>
<dbReference type="Proteomes" id="UP000077752">
    <property type="component" value="Unassembled WGS sequence"/>
</dbReference>
<comment type="caution">
    <text evidence="4">The sequence shown here is derived from an EMBL/GenBank/DDBJ whole genome shotgun (WGS) entry which is preliminary data.</text>
</comment>
<organism evidence="4 5">
    <name type="scientific">Pseudomonas putida</name>
    <name type="common">Arthrobacter siderocapsulatus</name>
    <dbReference type="NCBI Taxonomy" id="303"/>
    <lineage>
        <taxon>Bacteria</taxon>
        <taxon>Pseudomonadati</taxon>
        <taxon>Pseudomonadota</taxon>
        <taxon>Gammaproteobacteria</taxon>
        <taxon>Pseudomonadales</taxon>
        <taxon>Pseudomonadaceae</taxon>
        <taxon>Pseudomonas</taxon>
    </lineage>
</organism>
<dbReference type="Pfam" id="PF04773">
    <property type="entry name" value="FecR"/>
    <property type="match status" value="1"/>
</dbReference>
<dbReference type="AlphaFoldDB" id="A0A177SR08"/>
<gene>
    <name evidence="4" type="ORF">AYO28_13495</name>
</gene>
<protein>
    <submittedName>
        <fullName evidence="4">Iron dicitrate transport regulator FecR</fullName>
    </submittedName>
</protein>
<reference evidence="4 5" key="1">
    <citation type="submission" date="2016-03" db="EMBL/GenBank/DDBJ databases">
        <title>Draft Genome Assembly of Pseudomonas putida strain CBF10-2.</title>
        <authorList>
            <person name="Iyer R.S."/>
            <person name="Damania A."/>
        </authorList>
    </citation>
    <scope>NUCLEOTIDE SEQUENCE [LARGE SCALE GENOMIC DNA]</scope>
    <source>
        <strain evidence="4 5">CBF10-2</strain>
    </source>
</reference>
<proteinExistence type="predicted"/>
<dbReference type="EMBL" id="LUCV01000011">
    <property type="protein sequence ID" value="OAI93415.1"/>
    <property type="molecule type" value="Genomic_DNA"/>
</dbReference>
<dbReference type="InterPro" id="IPR006860">
    <property type="entry name" value="FecR"/>
</dbReference>
<keyword evidence="1" id="KW-1133">Transmembrane helix</keyword>
<dbReference type="PANTHER" id="PTHR30273:SF2">
    <property type="entry name" value="PROTEIN FECR"/>
    <property type="match status" value="1"/>
</dbReference>
<evidence type="ECO:0000259" key="3">
    <source>
        <dbReference type="Pfam" id="PF16220"/>
    </source>
</evidence>
<name>A0A177SR08_PSEPU</name>
<dbReference type="InterPro" id="IPR012373">
    <property type="entry name" value="Ferrdict_sens_TM"/>
</dbReference>
<evidence type="ECO:0000259" key="2">
    <source>
        <dbReference type="Pfam" id="PF04773"/>
    </source>
</evidence>
<evidence type="ECO:0000256" key="1">
    <source>
        <dbReference type="SAM" id="Phobius"/>
    </source>
</evidence>
<keyword evidence="1" id="KW-0472">Membrane</keyword>
<dbReference type="RefSeq" id="WP_064302261.1">
    <property type="nucleotide sequence ID" value="NZ_LUCV01000011.1"/>
</dbReference>
<dbReference type="InterPro" id="IPR032623">
    <property type="entry name" value="FecR_N"/>
</dbReference>
<feature type="domain" description="FecR N-terminal" evidence="3">
    <location>
        <begin position="7"/>
        <end position="48"/>
    </location>
</feature>
<dbReference type="PIRSF" id="PIRSF018266">
    <property type="entry name" value="FecR"/>
    <property type="match status" value="1"/>
</dbReference>
<dbReference type="Pfam" id="PF16220">
    <property type="entry name" value="DUF4880"/>
    <property type="match status" value="1"/>
</dbReference>
<feature type="transmembrane region" description="Helical" evidence="1">
    <location>
        <begin position="78"/>
        <end position="98"/>
    </location>
</feature>
<evidence type="ECO:0000313" key="4">
    <source>
        <dbReference type="EMBL" id="OAI93415.1"/>
    </source>
</evidence>